<organism evidence="1 2">
    <name type="scientific">Actinidia rufa</name>
    <dbReference type="NCBI Taxonomy" id="165716"/>
    <lineage>
        <taxon>Eukaryota</taxon>
        <taxon>Viridiplantae</taxon>
        <taxon>Streptophyta</taxon>
        <taxon>Embryophyta</taxon>
        <taxon>Tracheophyta</taxon>
        <taxon>Spermatophyta</taxon>
        <taxon>Magnoliopsida</taxon>
        <taxon>eudicotyledons</taxon>
        <taxon>Gunneridae</taxon>
        <taxon>Pentapetalae</taxon>
        <taxon>asterids</taxon>
        <taxon>Ericales</taxon>
        <taxon>Actinidiaceae</taxon>
        <taxon>Actinidia</taxon>
    </lineage>
</organism>
<protein>
    <recommendedName>
        <fullName evidence="3">Aminotransferase-like plant mobile domain-containing protein</fullName>
    </recommendedName>
</protein>
<reference evidence="1 2" key="1">
    <citation type="submission" date="2019-07" db="EMBL/GenBank/DDBJ databases">
        <title>De Novo Assembly of kiwifruit Actinidia rufa.</title>
        <authorList>
            <person name="Sugita-Konishi S."/>
            <person name="Sato K."/>
            <person name="Mori E."/>
            <person name="Abe Y."/>
            <person name="Kisaki G."/>
            <person name="Hamano K."/>
            <person name="Suezawa K."/>
            <person name="Otani M."/>
            <person name="Fukuda T."/>
            <person name="Manabe T."/>
            <person name="Gomi K."/>
            <person name="Tabuchi M."/>
            <person name="Akimitsu K."/>
            <person name="Kataoka I."/>
        </authorList>
    </citation>
    <scope>NUCLEOTIDE SEQUENCE [LARGE SCALE GENOMIC DNA]</scope>
    <source>
        <strain evidence="2">cv. Fuchu</strain>
    </source>
</reference>
<dbReference type="AlphaFoldDB" id="A0A7J0G1W7"/>
<keyword evidence="2" id="KW-1185">Reference proteome</keyword>
<proteinExistence type="predicted"/>
<accession>A0A7J0G1W7</accession>
<name>A0A7J0G1W7_9ERIC</name>
<evidence type="ECO:0000313" key="1">
    <source>
        <dbReference type="EMBL" id="GFZ04776.1"/>
    </source>
</evidence>
<evidence type="ECO:0008006" key="3">
    <source>
        <dbReference type="Google" id="ProtNLM"/>
    </source>
</evidence>
<comment type="caution">
    <text evidence="1">The sequence shown here is derived from an EMBL/GenBank/DDBJ whole genome shotgun (WGS) entry which is preliminary data.</text>
</comment>
<dbReference type="EMBL" id="BJWL01000017">
    <property type="protein sequence ID" value="GFZ04776.1"/>
    <property type="molecule type" value="Genomic_DNA"/>
</dbReference>
<dbReference type="Proteomes" id="UP000585474">
    <property type="component" value="Unassembled WGS sequence"/>
</dbReference>
<gene>
    <name evidence="1" type="ORF">Acr_17g0003480</name>
</gene>
<evidence type="ECO:0000313" key="2">
    <source>
        <dbReference type="Proteomes" id="UP000585474"/>
    </source>
</evidence>
<sequence length="268" mass="29252">MASPTTTTTAGGAHVSIAYLPLLKDIAEIKSYAWGAAILVNLHSAFKKVLVGRLDRASYFFALRPIANDYWIVASTIEGSVRFPLVFFWAGALAKSIRNNHNCHKKEHWAGLLYNIGCYDASILLLSHTSGLLAGVLFLLLCQNSSLLGGLGRSCRSGPKIGKDWVAFKAYKDYNDTWNQRRSLFIDFHGGSNVKAGGSSVAANSSNVASFSNHTTPVEQQLEVESANVASQGSPRSPSPYRPHQLFSKNQKFYMMVVSAHIHSSNNT</sequence>
<dbReference type="OrthoDB" id="1750697at2759"/>